<comment type="caution">
    <text evidence="2">The sequence shown here is derived from an EMBL/GenBank/DDBJ whole genome shotgun (WGS) entry which is preliminary data.</text>
</comment>
<evidence type="ECO:0000259" key="1">
    <source>
        <dbReference type="PROSITE" id="PS50263"/>
    </source>
</evidence>
<keyword evidence="3" id="KW-1185">Reference proteome</keyword>
<dbReference type="OrthoDB" id="9811121at2"/>
<dbReference type="RefSeq" id="WP_115579670.1">
    <property type="nucleotide sequence ID" value="NZ_NXLX01000029.1"/>
</dbReference>
<keyword evidence="2" id="KW-0378">Hydrolase</keyword>
<dbReference type="Gene3D" id="3.60.110.10">
    <property type="entry name" value="Carbon-nitrogen hydrolase"/>
    <property type="match status" value="1"/>
</dbReference>
<proteinExistence type="predicted"/>
<accession>A0A3D8J1W7</accession>
<dbReference type="Proteomes" id="UP000256695">
    <property type="component" value="Unassembled WGS sequence"/>
</dbReference>
<reference evidence="2 3" key="1">
    <citation type="submission" date="2018-04" db="EMBL/GenBank/DDBJ databases">
        <title>Novel Campyloabacter and Helicobacter Species and Strains.</title>
        <authorList>
            <person name="Mannion A.J."/>
            <person name="Shen Z."/>
            <person name="Fox J.G."/>
        </authorList>
    </citation>
    <scope>NUCLEOTIDE SEQUENCE [LARGE SCALE GENOMIC DNA]</scope>
    <source>
        <strain evidence="2 3">MIT 04-9362</strain>
    </source>
</reference>
<organism evidence="2 3">
    <name type="scientific">Helicobacter anseris</name>
    <dbReference type="NCBI Taxonomy" id="375926"/>
    <lineage>
        <taxon>Bacteria</taxon>
        <taxon>Pseudomonadati</taxon>
        <taxon>Campylobacterota</taxon>
        <taxon>Epsilonproteobacteria</taxon>
        <taxon>Campylobacterales</taxon>
        <taxon>Helicobacteraceae</taxon>
        <taxon>Helicobacter</taxon>
    </lineage>
</organism>
<dbReference type="AlphaFoldDB" id="A0A3D8J1W7"/>
<dbReference type="SUPFAM" id="SSF56317">
    <property type="entry name" value="Carbon-nitrogen hydrolase"/>
    <property type="match status" value="1"/>
</dbReference>
<dbReference type="InterPro" id="IPR003010">
    <property type="entry name" value="C-N_Hydrolase"/>
</dbReference>
<protein>
    <submittedName>
        <fullName evidence="2">Carbon-nitrogen hydrolase family protein</fullName>
    </submittedName>
</protein>
<evidence type="ECO:0000313" key="3">
    <source>
        <dbReference type="Proteomes" id="UP000256695"/>
    </source>
</evidence>
<gene>
    <name evidence="2" type="ORF">CQA57_07765</name>
</gene>
<dbReference type="InterPro" id="IPR036526">
    <property type="entry name" value="C-N_Hydrolase_sf"/>
</dbReference>
<name>A0A3D8J1W7_9HELI</name>
<dbReference type="GO" id="GO:0050152">
    <property type="term" value="F:omega-amidase activity"/>
    <property type="evidence" value="ECO:0007669"/>
    <property type="project" value="TreeGrafter"/>
</dbReference>
<dbReference type="PROSITE" id="PS50263">
    <property type="entry name" value="CN_HYDROLASE"/>
    <property type="match status" value="1"/>
</dbReference>
<dbReference type="CDD" id="cd07197">
    <property type="entry name" value="nitrilase"/>
    <property type="match status" value="1"/>
</dbReference>
<dbReference type="InterPro" id="IPR052737">
    <property type="entry name" value="Omega-amidase_YafV"/>
</dbReference>
<dbReference type="PANTHER" id="PTHR47799">
    <property type="entry name" value="OMEGA-AMIDASE YAFV"/>
    <property type="match status" value="1"/>
</dbReference>
<dbReference type="GO" id="GO:0106008">
    <property type="term" value="F:2-oxoglutaramate amidase activity"/>
    <property type="evidence" value="ECO:0007669"/>
    <property type="project" value="TreeGrafter"/>
</dbReference>
<sequence length="241" mass="27880">MIFKKIYTLQPHIHQDFNANLEFLLKQINQAQKDSIILAPEVMLTGFAYQKMEEASEFSRIATEKILDATTNKTCIITMIEKNNQMFFNNLKVFHNNEVIHKQAKTKLFVLGDEHLHFKQGDIGECVPFMIDGIKCSALICFELRFPQMWDLVRDSDMVFVCAQWGGPRKEHFETLSRAMAILNQSYVITSNPKNLQMAKGSAIISPYGLVFKNDRKEVIELEVNLEEVSRVRKYIQVRGK</sequence>
<evidence type="ECO:0000313" key="2">
    <source>
        <dbReference type="EMBL" id="RDU71363.1"/>
    </source>
</evidence>
<dbReference type="PANTHER" id="PTHR47799:SF1">
    <property type="entry name" value="OMEGA-AMIDASE YAFV"/>
    <property type="match status" value="1"/>
</dbReference>
<dbReference type="EMBL" id="NXLX01000029">
    <property type="protein sequence ID" value="RDU71363.1"/>
    <property type="molecule type" value="Genomic_DNA"/>
</dbReference>
<feature type="domain" description="CN hydrolase" evidence="1">
    <location>
        <begin position="1"/>
        <end position="231"/>
    </location>
</feature>
<dbReference type="Pfam" id="PF00795">
    <property type="entry name" value="CN_hydrolase"/>
    <property type="match status" value="1"/>
</dbReference>